<feature type="domain" description="DUF7379" evidence="2">
    <location>
        <begin position="179"/>
        <end position="259"/>
    </location>
</feature>
<comment type="caution">
    <text evidence="3">The sequence shown here is derived from an EMBL/GenBank/DDBJ whole genome shotgun (WGS) entry which is preliminary data.</text>
</comment>
<dbReference type="InterPro" id="IPR046880">
    <property type="entry name" value="TPR-S"/>
</dbReference>
<evidence type="ECO:0000313" key="3">
    <source>
        <dbReference type="EMBL" id="MBN7801037.1"/>
    </source>
</evidence>
<feature type="domain" description="CHAT" evidence="1">
    <location>
        <begin position="1190"/>
        <end position="1464"/>
    </location>
</feature>
<dbReference type="Pfam" id="PF24096">
    <property type="entry name" value="DUF7379"/>
    <property type="match status" value="2"/>
</dbReference>
<dbReference type="Gene3D" id="3.40.50.1460">
    <property type="match status" value="1"/>
</dbReference>
<protein>
    <submittedName>
        <fullName evidence="3">CHAT domain-containing protein</fullName>
    </submittedName>
</protein>
<dbReference type="Pfam" id="PF12770">
    <property type="entry name" value="CHAT"/>
    <property type="match status" value="1"/>
</dbReference>
<dbReference type="Pfam" id="PF20308">
    <property type="entry name" value="TPR-S"/>
    <property type="match status" value="1"/>
</dbReference>
<gene>
    <name evidence="3" type="ORF">J0A67_09200</name>
</gene>
<organism evidence="3 4">
    <name type="scientific">Algoriphagus aestuariicola</name>
    <dbReference type="NCBI Taxonomy" id="1852016"/>
    <lineage>
        <taxon>Bacteria</taxon>
        <taxon>Pseudomonadati</taxon>
        <taxon>Bacteroidota</taxon>
        <taxon>Cytophagia</taxon>
        <taxon>Cytophagales</taxon>
        <taxon>Cyclobacteriaceae</taxon>
        <taxon>Algoriphagus</taxon>
    </lineage>
</organism>
<dbReference type="EMBL" id="JAFKCW010000002">
    <property type="protein sequence ID" value="MBN7801037.1"/>
    <property type="molecule type" value="Genomic_DNA"/>
</dbReference>
<dbReference type="RefSeq" id="WP_206569017.1">
    <property type="nucleotide sequence ID" value="NZ_JAFKCW010000002.1"/>
</dbReference>
<dbReference type="InterPro" id="IPR055803">
    <property type="entry name" value="DUF7379"/>
</dbReference>
<dbReference type="Gene3D" id="3.40.50.1820">
    <property type="entry name" value="alpha/beta hydrolase"/>
    <property type="match status" value="2"/>
</dbReference>
<proteinExistence type="predicted"/>
<evidence type="ECO:0000313" key="4">
    <source>
        <dbReference type="Proteomes" id="UP000664698"/>
    </source>
</evidence>
<sequence length="1795" mass="200330">MSTFKIRLRGQELPKEISQAEDQAMGYYNISRIFTVESSTRSDVPEQIVELGDDEVLELNFEDNSVWLGDAESIKQIFAKELKRGGDGDEVYLSGQIETDEQDRSLVQSVVIKAAKVFVKNQVIRPGIRQLATKAENSALKYAGKTFEDDGAAVVLSVSEDFDLGLADFSKVDLGKKCLFFIHGTGSSTLGSFAEMKGTPEWKAMVEFYGKNNLLALQHRTLTCSPLENVLAGLEILPAGITLDLVTHSRGGLVGDLFARFASHAEGFGDTEKKVLKDNDREEDLDTIQKIADLISKKKITVDRVVRVACPANGTTLASKRLDMFLNVIINLLGTAIGSVSNPIFATMKELVLASIETKDDVAVLPGLESMNPESPFIKVLNYQATALEINSKLIVVAGSSELSVSLKSLVVLVGKFFFRGKNDLVVDTASMEFGAKRKPGNVFLYMEETGEIDHIKYFKTPRVRKMIQAALFGNPEEFAGKSRTDGITFLRGDYRSQERGGLFLEGGVYKGTDISGKKPILILLPGIMGSNLRDSQDLLWIKYTRFLTGDLKYLLPSDIDGISADSLIKTSYEKLGEYLSKNYDVVAFPFDWRLGMEGNAKLLNTKILELMKLGQTIKMIGHSMGGVLIRDFILYHPDTYKQLNDRPGFKILFLGSPLGGSYRIPYVLFGRDGIIKLLGKIDITNTSKDLMSVFVNFPGILALLPINKSGKHDFSDRKFWEKLRKASGDDSWPIPNDSDLKTFGKYQELILQQESKISYENIYYIAGQSRKKKSTICDLEIKDEKLHFYQTNRGDESVTWESGIPKGIVESKHLYYANVTHGSLSAEKKIFGAIEDILTQGKTGRLQNALPVGRGDEKSFPAKEEEVFDISEQNTVATLLGIGGEGEEREHEAPIQVKVCHGDLTYADYPVLAGHFQFDAILTTERVIDGKLGGELSRLLSLGLYPGPVGTHQIVLTKDITTEEKLFKGTVVVGFGVPGELTPFQMMVTVSKGVARYLTIRNIRDDDTTQPKEKEAPKKTETLGISILALATSYGGFSSDTSIRSIILGIQDANRNIRKTYNNKVKVIEEIEIIELYQDRALGILRTVKNLEQDESREFNISVPNLWLNPKIGRLSRIPHDNTSDWWTRIKVTEETIDEESKTGFGRTIRMALATNGASEKEIPLLTNVRNIESLLVDMTRRNQYEPEIAKTMFEQLIPFEFKEDLKRQNNITWVLDKRTANFPWEMLQEDLNGMPLCIHSGMVRQLATTNFRRLSTTVQDKRAFVVGDPDLKGYMSQLKGAEREASHVAEKLKDAGFASEVLINNSAPQIILKLFTQNYRIIHLAGHGVFNADPKKPTGMVIGDGYFLTPSDIAQLSKVPEFVFVNCCYLGHTDAFSEEMTHNRNRLAANIGTQLIEIGVKAVIVAGWAVDDSAAFDFCKRFYECFLGGSAFGEAVKSARKYVYENHQARTNTWGAYQCYGDPFYKIDGPLTGSKPGKSFFLKEEVEIELDNLRFQLESKNVTPEVAKRRLSELEEGFQQANLSSDRILEYQADVYAKLGDYAKCKKSYEQLFLNERAGFSFKAIEQYCNIAGKYLVERLQSGEKLEDLVVTIDDIIQKLQGLLAIGKTSERYSLLGSAYKRKLMLLKSKEQVLFTETLLNSANAYFEAAKIKGFSDSYAVNNCLQLGRIHELVTGEGLDFVEGKAKLSLAKLISRYKNSVNSSTSSKKDFWDYAAESNLMLSELILSFSENKAEKVKKSYQELWAIAGSPSNQKAELEHLDILLKGLALSSADEGTKIFSELDKLRNGLSIS</sequence>
<reference evidence="3 4" key="1">
    <citation type="submission" date="2021-03" db="EMBL/GenBank/DDBJ databases">
        <title>novel species isolated from a fishpond in China.</title>
        <authorList>
            <person name="Lu H."/>
            <person name="Cai Z."/>
        </authorList>
    </citation>
    <scope>NUCLEOTIDE SEQUENCE [LARGE SCALE GENOMIC DNA]</scope>
    <source>
        <strain evidence="3 4">JCM 31546</strain>
    </source>
</reference>
<dbReference type="InterPro" id="IPR024983">
    <property type="entry name" value="CHAT_dom"/>
</dbReference>
<dbReference type="InterPro" id="IPR029058">
    <property type="entry name" value="AB_hydrolase_fold"/>
</dbReference>
<evidence type="ECO:0000259" key="2">
    <source>
        <dbReference type="Pfam" id="PF24096"/>
    </source>
</evidence>
<dbReference type="Pfam" id="PF02450">
    <property type="entry name" value="LCAT"/>
    <property type="match status" value="1"/>
</dbReference>
<evidence type="ECO:0000259" key="1">
    <source>
        <dbReference type="Pfam" id="PF12770"/>
    </source>
</evidence>
<accession>A0ABS3BPT0</accession>
<dbReference type="SUPFAM" id="SSF53474">
    <property type="entry name" value="alpha/beta-Hydrolases"/>
    <property type="match status" value="1"/>
</dbReference>
<keyword evidence="4" id="KW-1185">Reference proteome</keyword>
<name>A0ABS3BPT0_9BACT</name>
<feature type="domain" description="DUF7379" evidence="2">
    <location>
        <begin position="293"/>
        <end position="382"/>
    </location>
</feature>
<dbReference type="InterPro" id="IPR003386">
    <property type="entry name" value="LACT/PDAT_acylTrfase"/>
</dbReference>
<dbReference type="Proteomes" id="UP000664698">
    <property type="component" value="Unassembled WGS sequence"/>
</dbReference>